<accession>A0A5C6XHU2</accession>
<reference evidence="3 4" key="1">
    <citation type="submission" date="2019-08" db="EMBL/GenBank/DDBJ databases">
        <title>Bradymonadales sp. TMQ2.</title>
        <authorList>
            <person name="Liang Q."/>
        </authorList>
    </citation>
    <scope>NUCLEOTIDE SEQUENCE [LARGE SCALE GENOMIC DNA]</scope>
    <source>
        <strain evidence="3 4">TMQ2</strain>
    </source>
</reference>
<dbReference type="InterPro" id="IPR016024">
    <property type="entry name" value="ARM-type_fold"/>
</dbReference>
<dbReference type="InterPro" id="IPR011989">
    <property type="entry name" value="ARM-like"/>
</dbReference>
<proteinExistence type="predicted"/>
<name>A0A5C6XHU2_9DELT</name>
<gene>
    <name evidence="3" type="ORF">FRC96_00680</name>
</gene>
<feature type="chain" id="PRO_5023103114" evidence="2">
    <location>
        <begin position="27"/>
        <end position="232"/>
    </location>
</feature>
<evidence type="ECO:0000256" key="1">
    <source>
        <dbReference type="SAM" id="MobiDB-lite"/>
    </source>
</evidence>
<evidence type="ECO:0000256" key="2">
    <source>
        <dbReference type="SAM" id="SignalP"/>
    </source>
</evidence>
<dbReference type="Pfam" id="PF13646">
    <property type="entry name" value="HEAT_2"/>
    <property type="match status" value="1"/>
</dbReference>
<dbReference type="RefSeq" id="WP_146972122.1">
    <property type="nucleotide sequence ID" value="NZ_VOSL01000005.1"/>
</dbReference>
<dbReference type="SUPFAM" id="SSF48371">
    <property type="entry name" value="ARM repeat"/>
    <property type="match status" value="1"/>
</dbReference>
<dbReference type="SMART" id="SM00567">
    <property type="entry name" value="EZ_HEAT"/>
    <property type="match status" value="3"/>
</dbReference>
<keyword evidence="2" id="KW-0732">Signal</keyword>
<feature type="region of interest" description="Disordered" evidence="1">
    <location>
        <begin position="26"/>
        <end position="55"/>
    </location>
</feature>
<evidence type="ECO:0000313" key="3">
    <source>
        <dbReference type="EMBL" id="TXD44238.1"/>
    </source>
</evidence>
<comment type="caution">
    <text evidence="3">The sequence shown here is derived from an EMBL/GenBank/DDBJ whole genome shotgun (WGS) entry which is preliminary data.</text>
</comment>
<dbReference type="EMBL" id="VOSL01000005">
    <property type="protein sequence ID" value="TXD44238.1"/>
    <property type="molecule type" value="Genomic_DNA"/>
</dbReference>
<dbReference type="InterPro" id="IPR004155">
    <property type="entry name" value="PBS_lyase_HEAT"/>
</dbReference>
<feature type="compositionally biased region" description="Basic and acidic residues" evidence="1">
    <location>
        <begin position="32"/>
        <end position="43"/>
    </location>
</feature>
<dbReference type="Proteomes" id="UP000321046">
    <property type="component" value="Unassembled WGS sequence"/>
</dbReference>
<protein>
    <submittedName>
        <fullName evidence="3">HEAT repeat domain-containing protein</fullName>
    </submittedName>
</protein>
<evidence type="ECO:0000313" key="4">
    <source>
        <dbReference type="Proteomes" id="UP000321046"/>
    </source>
</evidence>
<sequence>MHPTPRTPIAIMLLLGALLLAAPAAAQSSPTHGDHDRPARPSLDEPPGDSGNAPHAEGAQRLAFLLSGFEHVPDRRELDQVGSPAEVVGWLNALLQNPEERTVIRLRALDLLSLYAQEEARAPLAAIAAADHRADNHPLDASARTRAQARHRALTALARHDHPEAFAIWREALRSDDIQIRITAIGLLRRHAPERALPVLEQLAIEDTRPAVQRALNRPIGGTSNAPTRRIP</sequence>
<dbReference type="OrthoDB" id="5512400at2"/>
<dbReference type="Gene3D" id="1.25.10.10">
    <property type="entry name" value="Leucine-rich Repeat Variant"/>
    <property type="match status" value="1"/>
</dbReference>
<dbReference type="AlphaFoldDB" id="A0A5C6XHU2"/>
<organism evidence="3 4">
    <name type="scientific">Lujinxingia vulgaris</name>
    <dbReference type="NCBI Taxonomy" id="2600176"/>
    <lineage>
        <taxon>Bacteria</taxon>
        <taxon>Deltaproteobacteria</taxon>
        <taxon>Bradymonadales</taxon>
        <taxon>Lujinxingiaceae</taxon>
        <taxon>Lujinxingia</taxon>
    </lineage>
</organism>
<feature type="signal peptide" evidence="2">
    <location>
        <begin position="1"/>
        <end position="26"/>
    </location>
</feature>